<organism evidence="1 2">
    <name type="scientific">Haloferax massiliensis</name>
    <dbReference type="NCBI Taxonomy" id="1476858"/>
    <lineage>
        <taxon>Archaea</taxon>
        <taxon>Methanobacteriati</taxon>
        <taxon>Methanobacteriota</taxon>
        <taxon>Stenosarchaea group</taxon>
        <taxon>Halobacteria</taxon>
        <taxon>Halobacteriales</taxon>
        <taxon>Haloferacaceae</taxon>
        <taxon>Haloferax</taxon>
    </lineage>
</organism>
<dbReference type="CDD" id="cd10441">
    <property type="entry name" value="GIY-YIG_COG1833"/>
    <property type="match status" value="1"/>
</dbReference>
<dbReference type="EMBL" id="CSTE01000002">
    <property type="protein sequence ID" value="CQR49784.1"/>
    <property type="molecule type" value="Genomic_DNA"/>
</dbReference>
<evidence type="ECO:0000313" key="2">
    <source>
        <dbReference type="Proteomes" id="UP000198902"/>
    </source>
</evidence>
<dbReference type="InterPro" id="IPR002837">
    <property type="entry name" value="DUF123"/>
</dbReference>
<name>A0A0D6JPI3_9EURY</name>
<dbReference type="PANTHER" id="PTHR37460">
    <property type="entry name" value="ENDONUCLEASE III"/>
    <property type="match status" value="1"/>
</dbReference>
<accession>A0A0D6JPI3</accession>
<dbReference type="AlphaFoldDB" id="A0A0D6JPI3"/>
<sequence length="173" mass="17983">MTAPRNPTDVAPTVHSLDPAALGTDADPLALDSRSPVGTYALVFDAPETTIDVGALGEHRLSAGAYVYVGSAFGTGGLRRVLRHRRVAAGDHDARHWHVDYLGGSPAVDLARVVCVTDRDVECAVATELASSLGPAGVDGFGSSDCSCDAHLARGDSVETAIPLVEEAFRSKM</sequence>
<evidence type="ECO:0000313" key="1">
    <source>
        <dbReference type="EMBL" id="CQR49784.1"/>
    </source>
</evidence>
<reference evidence="2" key="1">
    <citation type="submission" date="2015-03" db="EMBL/GenBank/DDBJ databases">
        <authorList>
            <person name="Urmite Genomes"/>
        </authorList>
    </citation>
    <scope>NUCLEOTIDE SEQUENCE [LARGE SCALE GENOMIC DNA]</scope>
    <source>
        <strain evidence="2">Arc-Hr</strain>
    </source>
</reference>
<protein>
    <recommendedName>
        <fullName evidence="3">GIY-YIG domain-containing protein</fullName>
    </recommendedName>
</protein>
<dbReference type="Pfam" id="PF01986">
    <property type="entry name" value="DUF123"/>
    <property type="match status" value="1"/>
</dbReference>
<gene>
    <name evidence="1" type="ORF">BN996_01258</name>
</gene>
<dbReference type="OrthoDB" id="17296at2157"/>
<dbReference type="PANTHER" id="PTHR37460:SF1">
    <property type="entry name" value="ENDONUCLEASE III"/>
    <property type="match status" value="1"/>
</dbReference>
<dbReference type="RefSeq" id="WP_089777635.1">
    <property type="nucleotide sequence ID" value="NZ_CABLRR010000002.1"/>
</dbReference>
<dbReference type="Proteomes" id="UP000198902">
    <property type="component" value="Unassembled WGS sequence"/>
</dbReference>
<keyword evidence="2" id="KW-1185">Reference proteome</keyword>
<evidence type="ECO:0008006" key="3">
    <source>
        <dbReference type="Google" id="ProtNLM"/>
    </source>
</evidence>
<proteinExistence type="predicted"/>